<name>A0ACD3AWA0_9AGAR</name>
<protein>
    <submittedName>
        <fullName evidence="1">Uncharacterized protein</fullName>
    </submittedName>
</protein>
<sequence>MKLSTAYIALISYAAVAFAAPPAEPAPADILAAKTAALAELDAHSPLEELAPSSVTGTINASALKYLLCPRTTGCTAMGQYSRGTVVTIQCRTNVNTSSVEGWPWWDKLANGYWAADYYIDWTGGTPPIC</sequence>
<gene>
    <name evidence="1" type="ORF">BDN72DRAFT_959122</name>
</gene>
<dbReference type="EMBL" id="ML208320">
    <property type="protein sequence ID" value="TFK69993.1"/>
    <property type="molecule type" value="Genomic_DNA"/>
</dbReference>
<proteinExistence type="predicted"/>
<evidence type="ECO:0000313" key="2">
    <source>
        <dbReference type="Proteomes" id="UP000308600"/>
    </source>
</evidence>
<accession>A0ACD3AWA0</accession>
<organism evidence="1 2">
    <name type="scientific">Pluteus cervinus</name>
    <dbReference type="NCBI Taxonomy" id="181527"/>
    <lineage>
        <taxon>Eukaryota</taxon>
        <taxon>Fungi</taxon>
        <taxon>Dikarya</taxon>
        <taxon>Basidiomycota</taxon>
        <taxon>Agaricomycotina</taxon>
        <taxon>Agaricomycetes</taxon>
        <taxon>Agaricomycetidae</taxon>
        <taxon>Agaricales</taxon>
        <taxon>Pluteineae</taxon>
        <taxon>Pluteaceae</taxon>
        <taxon>Pluteus</taxon>
    </lineage>
</organism>
<evidence type="ECO:0000313" key="1">
    <source>
        <dbReference type="EMBL" id="TFK69993.1"/>
    </source>
</evidence>
<keyword evidence="2" id="KW-1185">Reference proteome</keyword>
<reference evidence="1 2" key="1">
    <citation type="journal article" date="2019" name="Nat. Ecol. Evol.">
        <title>Megaphylogeny resolves global patterns of mushroom evolution.</title>
        <authorList>
            <person name="Varga T."/>
            <person name="Krizsan K."/>
            <person name="Foldi C."/>
            <person name="Dima B."/>
            <person name="Sanchez-Garcia M."/>
            <person name="Sanchez-Ramirez S."/>
            <person name="Szollosi G.J."/>
            <person name="Szarkandi J.G."/>
            <person name="Papp V."/>
            <person name="Albert L."/>
            <person name="Andreopoulos W."/>
            <person name="Angelini C."/>
            <person name="Antonin V."/>
            <person name="Barry K.W."/>
            <person name="Bougher N.L."/>
            <person name="Buchanan P."/>
            <person name="Buyck B."/>
            <person name="Bense V."/>
            <person name="Catcheside P."/>
            <person name="Chovatia M."/>
            <person name="Cooper J."/>
            <person name="Damon W."/>
            <person name="Desjardin D."/>
            <person name="Finy P."/>
            <person name="Geml J."/>
            <person name="Haridas S."/>
            <person name="Hughes K."/>
            <person name="Justo A."/>
            <person name="Karasinski D."/>
            <person name="Kautmanova I."/>
            <person name="Kiss B."/>
            <person name="Kocsube S."/>
            <person name="Kotiranta H."/>
            <person name="LaButti K.M."/>
            <person name="Lechner B.E."/>
            <person name="Liimatainen K."/>
            <person name="Lipzen A."/>
            <person name="Lukacs Z."/>
            <person name="Mihaltcheva S."/>
            <person name="Morgado L.N."/>
            <person name="Niskanen T."/>
            <person name="Noordeloos M.E."/>
            <person name="Ohm R.A."/>
            <person name="Ortiz-Santana B."/>
            <person name="Ovrebo C."/>
            <person name="Racz N."/>
            <person name="Riley R."/>
            <person name="Savchenko A."/>
            <person name="Shiryaev A."/>
            <person name="Soop K."/>
            <person name="Spirin V."/>
            <person name="Szebenyi C."/>
            <person name="Tomsovsky M."/>
            <person name="Tulloss R.E."/>
            <person name="Uehling J."/>
            <person name="Grigoriev I.V."/>
            <person name="Vagvolgyi C."/>
            <person name="Papp T."/>
            <person name="Martin F.M."/>
            <person name="Miettinen O."/>
            <person name="Hibbett D.S."/>
            <person name="Nagy L.G."/>
        </authorList>
    </citation>
    <scope>NUCLEOTIDE SEQUENCE [LARGE SCALE GENOMIC DNA]</scope>
    <source>
        <strain evidence="1 2">NL-1719</strain>
    </source>
</reference>
<dbReference type="Proteomes" id="UP000308600">
    <property type="component" value="Unassembled WGS sequence"/>
</dbReference>